<gene>
    <name evidence="3" type="ORF">A3D45_00425</name>
</gene>
<feature type="domain" description="Glycosyl transferase family 1" evidence="1">
    <location>
        <begin position="205"/>
        <end position="368"/>
    </location>
</feature>
<dbReference type="GO" id="GO:0016758">
    <property type="term" value="F:hexosyltransferase activity"/>
    <property type="evidence" value="ECO:0007669"/>
    <property type="project" value="TreeGrafter"/>
</dbReference>
<evidence type="ECO:0000313" key="4">
    <source>
        <dbReference type="Proteomes" id="UP000176877"/>
    </source>
</evidence>
<dbReference type="PANTHER" id="PTHR45947">
    <property type="entry name" value="SULFOQUINOVOSYL TRANSFERASE SQD2"/>
    <property type="match status" value="1"/>
</dbReference>
<dbReference type="InterPro" id="IPR028098">
    <property type="entry name" value="Glyco_trans_4-like_N"/>
</dbReference>
<feature type="domain" description="Glycosyltransferase subfamily 4-like N-terminal" evidence="2">
    <location>
        <begin position="15"/>
        <end position="192"/>
    </location>
</feature>
<sequence>MRIAIFSDNFYPELSGISDSIIQLARELSKLNHAICFFAPKYSKRNYAIVKRPATELDLGKKIKIKRFFSFGFPSPTKQARLVIPGAWRWLSVKAFKPDIIHSQLFFGVGLEGLLAAKLLSRPIIGTNHTRIKEFLKAGYLSYQWLGRISTRYLNWYYNQCDYVTAPAQSFLDEMLANGLTASSQSISNSVDMKIFNTLNQIDRPAIKRKYNLSKFVVVYAGRLAFEKNIDVIIRAIKIVKQDFSEINLGLAGHGQAEESLKGLVGELGLNENVKFLGTLNHHDLAELYRSADVFTIASTSEVQSLTIIQAMACGLPAIGVNCNSIPELIKSDNGLLFKPGDYEDLAGRIVEILSNTDLQQRLGQGAINFVPRFSAANIAKQWVKLYSEVIEKYNK</sequence>
<name>A0A1F5S617_9BACT</name>
<dbReference type="Gene3D" id="3.40.50.2000">
    <property type="entry name" value="Glycogen Phosphorylase B"/>
    <property type="match status" value="2"/>
</dbReference>
<organism evidence="3 4">
    <name type="scientific">Candidatus Falkowbacteria bacterium RIFCSPHIGHO2_02_FULL_42_9</name>
    <dbReference type="NCBI Taxonomy" id="1797986"/>
    <lineage>
        <taxon>Bacteria</taxon>
        <taxon>Candidatus Falkowiibacteriota</taxon>
    </lineage>
</organism>
<protein>
    <recommendedName>
        <fullName evidence="5">Glycosyl transferase family 1 domain-containing protein</fullName>
    </recommendedName>
</protein>
<dbReference type="EMBL" id="MFFT01000064">
    <property type="protein sequence ID" value="OGF22127.1"/>
    <property type="molecule type" value="Genomic_DNA"/>
</dbReference>
<dbReference type="PANTHER" id="PTHR45947:SF3">
    <property type="entry name" value="SULFOQUINOVOSYL TRANSFERASE SQD2"/>
    <property type="match status" value="1"/>
</dbReference>
<dbReference type="InterPro" id="IPR001296">
    <property type="entry name" value="Glyco_trans_1"/>
</dbReference>
<evidence type="ECO:0000259" key="2">
    <source>
        <dbReference type="Pfam" id="PF13439"/>
    </source>
</evidence>
<dbReference type="Proteomes" id="UP000176877">
    <property type="component" value="Unassembled WGS sequence"/>
</dbReference>
<evidence type="ECO:0000259" key="1">
    <source>
        <dbReference type="Pfam" id="PF00534"/>
    </source>
</evidence>
<reference evidence="3 4" key="1">
    <citation type="journal article" date="2016" name="Nat. Commun.">
        <title>Thousands of microbial genomes shed light on interconnected biogeochemical processes in an aquifer system.</title>
        <authorList>
            <person name="Anantharaman K."/>
            <person name="Brown C.T."/>
            <person name="Hug L.A."/>
            <person name="Sharon I."/>
            <person name="Castelle C.J."/>
            <person name="Probst A.J."/>
            <person name="Thomas B.C."/>
            <person name="Singh A."/>
            <person name="Wilkins M.J."/>
            <person name="Karaoz U."/>
            <person name="Brodie E.L."/>
            <person name="Williams K.H."/>
            <person name="Hubbard S.S."/>
            <person name="Banfield J.F."/>
        </authorList>
    </citation>
    <scope>NUCLEOTIDE SEQUENCE [LARGE SCALE GENOMIC DNA]</scope>
</reference>
<evidence type="ECO:0000313" key="3">
    <source>
        <dbReference type="EMBL" id="OGF22127.1"/>
    </source>
</evidence>
<accession>A0A1F5S617</accession>
<dbReference type="Pfam" id="PF13439">
    <property type="entry name" value="Glyco_transf_4"/>
    <property type="match status" value="1"/>
</dbReference>
<dbReference type="Pfam" id="PF00534">
    <property type="entry name" value="Glycos_transf_1"/>
    <property type="match status" value="1"/>
</dbReference>
<proteinExistence type="predicted"/>
<evidence type="ECO:0008006" key="5">
    <source>
        <dbReference type="Google" id="ProtNLM"/>
    </source>
</evidence>
<dbReference type="SUPFAM" id="SSF53756">
    <property type="entry name" value="UDP-Glycosyltransferase/glycogen phosphorylase"/>
    <property type="match status" value="1"/>
</dbReference>
<dbReference type="InterPro" id="IPR050194">
    <property type="entry name" value="Glycosyltransferase_grp1"/>
</dbReference>
<dbReference type="AlphaFoldDB" id="A0A1F5S617"/>
<comment type="caution">
    <text evidence="3">The sequence shown here is derived from an EMBL/GenBank/DDBJ whole genome shotgun (WGS) entry which is preliminary data.</text>
</comment>